<accession>A0A132ML19</accession>
<dbReference type="Proteomes" id="UP000070659">
    <property type="component" value="Unassembled WGS sequence"/>
</dbReference>
<keyword evidence="2" id="KW-0472">Membrane</keyword>
<organism evidence="3 4">
    <name type="scientific">Carbonactinospora thermoautotrophica</name>
    <dbReference type="NCBI Taxonomy" id="1469144"/>
    <lineage>
        <taxon>Bacteria</taxon>
        <taxon>Bacillati</taxon>
        <taxon>Actinomycetota</taxon>
        <taxon>Actinomycetes</taxon>
        <taxon>Kitasatosporales</taxon>
        <taxon>Carbonactinosporaceae</taxon>
        <taxon>Carbonactinospora</taxon>
    </lineage>
</organism>
<feature type="transmembrane region" description="Helical" evidence="2">
    <location>
        <begin position="207"/>
        <end position="232"/>
    </location>
</feature>
<sequence length="310" mass="33475">MSVEGDQLVYEYLTRVSDAASARLSPARRVKFVNELRERIESERRAGRFGGGELDAAAVRRILDRIGSPEVVVAAEVRRAQEALRARGRDAGSSDHADDDTVVVLPAPITVSEEEAVGRLGDPAKAPDDRVAAAVATARSRGGPIRADPQAPGPAEPGPDRTAPAEPVHRAGRSDALPWPVAPPRSPWRQARLAARRYLSRGVSLEVAAIVALAVAPLLLSWIGWVVGLLLASTSRLWTSRDRLIGLFWVPVAVATGYVTAWWLYVTGRVGGQRLTDQEIFVVAWHFLAAMPVALGVATAGAFAWRHYLR</sequence>
<name>A0A132ML19_9ACTN</name>
<dbReference type="RefSeq" id="WP_067071848.1">
    <property type="nucleotide sequence ID" value="NZ_CP171739.1"/>
</dbReference>
<reference evidence="3 4" key="1">
    <citation type="submission" date="2015-02" db="EMBL/GenBank/DDBJ databases">
        <title>Physiological reanalysis, assessment of diazotrophy, and genome sequences of multiple isolates of Streptomyces thermoautotrophicus.</title>
        <authorList>
            <person name="MacKellar D.C."/>
            <person name="Lieber L."/>
            <person name="Norman J."/>
            <person name="Bolger A."/>
            <person name="Tobin C."/>
            <person name="Murray J.W."/>
            <person name="Prell J."/>
        </authorList>
    </citation>
    <scope>NUCLEOTIDE SEQUENCE [LARGE SCALE GENOMIC DNA]</scope>
    <source>
        <strain evidence="3 4">UBT1</strain>
    </source>
</reference>
<protein>
    <submittedName>
        <fullName evidence="3">Uncharacterized protein</fullName>
    </submittedName>
</protein>
<evidence type="ECO:0000256" key="1">
    <source>
        <dbReference type="SAM" id="MobiDB-lite"/>
    </source>
</evidence>
<evidence type="ECO:0000256" key="2">
    <source>
        <dbReference type="SAM" id="Phobius"/>
    </source>
</evidence>
<comment type="caution">
    <text evidence="3">The sequence shown here is derived from an EMBL/GenBank/DDBJ whole genome shotgun (WGS) entry which is preliminary data.</text>
</comment>
<proteinExistence type="predicted"/>
<feature type="region of interest" description="Disordered" evidence="1">
    <location>
        <begin position="120"/>
        <end position="181"/>
    </location>
</feature>
<dbReference type="PATRIC" id="fig|1469144.8.peg.1225"/>
<feature type="transmembrane region" description="Helical" evidence="2">
    <location>
        <begin position="285"/>
        <end position="305"/>
    </location>
</feature>
<dbReference type="Pfam" id="PF22564">
    <property type="entry name" value="HAAS"/>
    <property type="match status" value="1"/>
</dbReference>
<keyword evidence="2" id="KW-1133">Transmembrane helix</keyword>
<keyword evidence="2" id="KW-0812">Transmembrane</keyword>
<dbReference type="AlphaFoldDB" id="A0A132ML19"/>
<evidence type="ECO:0000313" key="3">
    <source>
        <dbReference type="EMBL" id="KWW98101.1"/>
    </source>
</evidence>
<evidence type="ECO:0000313" key="4">
    <source>
        <dbReference type="Proteomes" id="UP000070659"/>
    </source>
</evidence>
<dbReference type="EMBL" id="JYIJ01000019">
    <property type="protein sequence ID" value="KWW98101.1"/>
    <property type="molecule type" value="Genomic_DNA"/>
</dbReference>
<feature type="transmembrane region" description="Helical" evidence="2">
    <location>
        <begin position="244"/>
        <end position="265"/>
    </location>
</feature>
<gene>
    <name evidence="3" type="ORF">TH66_22780</name>
</gene>